<evidence type="ECO:0000256" key="5">
    <source>
        <dbReference type="SAM" id="Phobius"/>
    </source>
</evidence>
<keyword evidence="8" id="KW-1185">Reference proteome</keyword>
<dbReference type="Gene3D" id="2.40.100.10">
    <property type="entry name" value="Cyclophilin-like"/>
    <property type="match status" value="1"/>
</dbReference>
<evidence type="ECO:0000256" key="1">
    <source>
        <dbReference type="ARBA" id="ARBA00000971"/>
    </source>
</evidence>
<keyword evidence="4" id="KW-0732">Signal</keyword>
<dbReference type="FunFam" id="2.40.100.10:FF:000025">
    <property type="entry name" value="Peptidyl-prolyl cis-trans isomerase CYP19-2"/>
    <property type="match status" value="1"/>
</dbReference>
<dbReference type="GO" id="GO:0003755">
    <property type="term" value="F:peptidyl-prolyl cis-trans isomerase activity"/>
    <property type="evidence" value="ECO:0007669"/>
    <property type="project" value="UniProtKB-UniRule"/>
</dbReference>
<reference evidence="7" key="2">
    <citation type="submission" date="2024-08" db="UniProtKB">
        <authorList>
            <consortium name="EnsemblMetazoa"/>
        </authorList>
    </citation>
    <scope>IDENTIFICATION</scope>
</reference>
<dbReference type="AlphaFoldDB" id="A0AAR5PK33"/>
<feature type="chain" id="PRO_5043108803" description="Peptidyl-prolyl cis-trans isomerase" evidence="4">
    <location>
        <begin position="20"/>
        <end position="237"/>
    </location>
</feature>
<dbReference type="PANTHER" id="PTHR11071">
    <property type="entry name" value="PEPTIDYL-PROLYL CIS-TRANS ISOMERASE"/>
    <property type="match status" value="1"/>
</dbReference>
<evidence type="ECO:0000259" key="6">
    <source>
        <dbReference type="PROSITE" id="PS50072"/>
    </source>
</evidence>
<dbReference type="EnsemblMetazoa" id="XM_019905839.1">
    <property type="protein sequence ID" value="XP_019761398.1"/>
    <property type="gene ID" value="LOC109538572"/>
</dbReference>
<dbReference type="GO" id="GO:0006457">
    <property type="term" value="P:protein folding"/>
    <property type="evidence" value="ECO:0007669"/>
    <property type="project" value="TreeGrafter"/>
</dbReference>
<keyword evidence="5" id="KW-1133">Transmembrane helix</keyword>
<comment type="similarity">
    <text evidence="4">Belongs to the cyclophilin-type PPIase family.</text>
</comment>
<dbReference type="PROSITE" id="PS50072">
    <property type="entry name" value="CSA_PPIASE_2"/>
    <property type="match status" value="1"/>
</dbReference>
<feature type="signal peptide" evidence="4">
    <location>
        <begin position="1"/>
        <end position="19"/>
    </location>
</feature>
<evidence type="ECO:0000256" key="3">
    <source>
        <dbReference type="ARBA" id="ARBA00023235"/>
    </source>
</evidence>
<dbReference type="GO" id="GO:0016018">
    <property type="term" value="F:cyclosporin A binding"/>
    <property type="evidence" value="ECO:0007669"/>
    <property type="project" value="TreeGrafter"/>
</dbReference>
<accession>A0AAR5PK33</accession>
<feature type="domain" description="PPIase cyclophilin-type" evidence="6">
    <location>
        <begin position="29"/>
        <end position="188"/>
    </location>
</feature>
<keyword evidence="2 4" id="KW-0697">Rotamase</keyword>
<comment type="function">
    <text evidence="4">PPIases accelerate the folding of proteins. It catalyzes the cis-trans isomerization of proline imidic peptide bonds in oligopeptides.</text>
</comment>
<feature type="transmembrane region" description="Helical" evidence="5">
    <location>
        <begin position="205"/>
        <end position="230"/>
    </location>
</feature>
<dbReference type="Pfam" id="PF00160">
    <property type="entry name" value="Pro_isomerase"/>
    <property type="match status" value="1"/>
</dbReference>
<name>A0AAR5PK33_DENPD</name>
<dbReference type="InterPro" id="IPR002130">
    <property type="entry name" value="Cyclophilin-type_PPIase_dom"/>
</dbReference>
<dbReference type="SUPFAM" id="SSF50891">
    <property type="entry name" value="Cyclophilin-like"/>
    <property type="match status" value="1"/>
</dbReference>
<dbReference type="EC" id="5.2.1.8" evidence="4"/>
<dbReference type="PANTHER" id="PTHR11071:SF561">
    <property type="entry name" value="PEPTIDYL-PROLYL CIS-TRANS ISOMERASE D-RELATED"/>
    <property type="match status" value="1"/>
</dbReference>
<keyword evidence="3 4" id="KW-0413">Isomerase</keyword>
<comment type="catalytic activity">
    <reaction evidence="1 4">
        <text>[protein]-peptidylproline (omega=180) = [protein]-peptidylproline (omega=0)</text>
        <dbReference type="Rhea" id="RHEA:16237"/>
        <dbReference type="Rhea" id="RHEA-COMP:10747"/>
        <dbReference type="Rhea" id="RHEA-COMP:10748"/>
        <dbReference type="ChEBI" id="CHEBI:83833"/>
        <dbReference type="ChEBI" id="CHEBI:83834"/>
        <dbReference type="EC" id="5.2.1.8"/>
    </reaction>
</comment>
<proteinExistence type="inferred from homology"/>
<reference evidence="8" key="1">
    <citation type="journal article" date="2013" name="Genome Biol.">
        <title>Draft genome of the mountain pine beetle, Dendroctonus ponderosae Hopkins, a major forest pest.</title>
        <authorList>
            <person name="Keeling C.I."/>
            <person name="Yuen M.M."/>
            <person name="Liao N.Y."/>
            <person name="Docking T.R."/>
            <person name="Chan S.K."/>
            <person name="Taylor G.A."/>
            <person name="Palmquist D.L."/>
            <person name="Jackman S.D."/>
            <person name="Nguyen A."/>
            <person name="Li M."/>
            <person name="Henderson H."/>
            <person name="Janes J.K."/>
            <person name="Zhao Y."/>
            <person name="Pandoh P."/>
            <person name="Moore R."/>
            <person name="Sperling F.A."/>
            <person name="Huber D.P."/>
            <person name="Birol I."/>
            <person name="Jones S.J."/>
            <person name="Bohlmann J."/>
        </authorList>
    </citation>
    <scope>NUCLEOTIDE SEQUENCE</scope>
</reference>
<evidence type="ECO:0000256" key="4">
    <source>
        <dbReference type="RuleBase" id="RU363019"/>
    </source>
</evidence>
<protein>
    <recommendedName>
        <fullName evidence="4">Peptidyl-prolyl cis-trans isomerase</fullName>
        <shortName evidence="4">PPIase</shortName>
        <ecNumber evidence="4">5.2.1.8</ecNumber>
    </recommendedName>
</protein>
<sequence length="237" mass="26854">MHKIVMFLVISFAIKQSMQKNYKVTDQIYMDIEIDGKYSGRVTFGLFGETVPKTVKNFKQIALQGIEGNGYTGTKFLLAIKKVMILGGDIVYNNGSGAASIYGERFEDENFEIEPDSTGLLAMANLGVPDSNGCMFLITTMPTPWLSGKNIVFGKVIKGHDVVHRIEYLKTDYMDKLLPLVEVVKCGEIRSKPFYENHKNYELTLWAWIQAGWFPLSFSFAILGFFHYFIKQLDALI</sequence>
<organism evidence="7 8">
    <name type="scientific">Dendroctonus ponderosae</name>
    <name type="common">Mountain pine beetle</name>
    <dbReference type="NCBI Taxonomy" id="77166"/>
    <lineage>
        <taxon>Eukaryota</taxon>
        <taxon>Metazoa</taxon>
        <taxon>Ecdysozoa</taxon>
        <taxon>Arthropoda</taxon>
        <taxon>Hexapoda</taxon>
        <taxon>Insecta</taxon>
        <taxon>Pterygota</taxon>
        <taxon>Neoptera</taxon>
        <taxon>Endopterygota</taxon>
        <taxon>Coleoptera</taxon>
        <taxon>Polyphaga</taxon>
        <taxon>Cucujiformia</taxon>
        <taxon>Curculionidae</taxon>
        <taxon>Scolytinae</taxon>
        <taxon>Dendroctonus</taxon>
    </lineage>
</organism>
<dbReference type="GO" id="GO:0005737">
    <property type="term" value="C:cytoplasm"/>
    <property type="evidence" value="ECO:0007669"/>
    <property type="project" value="TreeGrafter"/>
</dbReference>
<keyword evidence="5" id="KW-0472">Membrane</keyword>
<dbReference type="InterPro" id="IPR029000">
    <property type="entry name" value="Cyclophilin-like_dom_sf"/>
</dbReference>
<evidence type="ECO:0000313" key="7">
    <source>
        <dbReference type="EnsemblMetazoa" id="XP_019761398.1"/>
    </source>
</evidence>
<keyword evidence="5" id="KW-0812">Transmembrane</keyword>
<dbReference type="Proteomes" id="UP000019118">
    <property type="component" value="Unassembled WGS sequence"/>
</dbReference>
<evidence type="ECO:0000313" key="8">
    <source>
        <dbReference type="Proteomes" id="UP000019118"/>
    </source>
</evidence>
<evidence type="ECO:0000256" key="2">
    <source>
        <dbReference type="ARBA" id="ARBA00023110"/>
    </source>
</evidence>
<dbReference type="PRINTS" id="PR00153">
    <property type="entry name" value="CSAPPISMRASE"/>
</dbReference>